<dbReference type="RefSeq" id="WP_139225032.1">
    <property type="nucleotide sequence ID" value="NZ_FOVF01000025.1"/>
</dbReference>
<dbReference type="GO" id="GO:0016020">
    <property type="term" value="C:membrane"/>
    <property type="evidence" value="ECO:0007669"/>
    <property type="project" value="UniProtKB-SubCell"/>
</dbReference>
<comment type="cofactor">
    <cofactor evidence="2">
        <name>[4Fe-4S] cluster</name>
        <dbReference type="ChEBI" id="CHEBI:49883"/>
    </cofactor>
</comment>
<evidence type="ECO:0000256" key="14">
    <source>
        <dbReference type="ARBA" id="ARBA00023012"/>
    </source>
</evidence>
<evidence type="ECO:0000256" key="1">
    <source>
        <dbReference type="ARBA" id="ARBA00000085"/>
    </source>
</evidence>
<keyword evidence="15" id="KW-0411">Iron-sulfur</keyword>
<keyword evidence="18" id="KW-0812">Transmembrane</keyword>
<accession>A0A1I4ZDK1</accession>
<evidence type="ECO:0000256" key="15">
    <source>
        <dbReference type="ARBA" id="ARBA00023014"/>
    </source>
</evidence>
<evidence type="ECO:0000313" key="22">
    <source>
        <dbReference type="Proteomes" id="UP000198575"/>
    </source>
</evidence>
<dbReference type="CDD" id="cd16917">
    <property type="entry name" value="HATPase_UhpB-NarQ-NarX-like"/>
    <property type="match status" value="1"/>
</dbReference>
<dbReference type="Gene3D" id="1.20.5.1930">
    <property type="match status" value="1"/>
</dbReference>
<keyword evidence="11" id="KW-0479">Metal-binding</keyword>
<dbReference type="EC" id="2.7.13.3" evidence="5"/>
<dbReference type="InterPro" id="IPR050482">
    <property type="entry name" value="Sensor_HK_TwoCompSys"/>
</dbReference>
<evidence type="ECO:0000313" key="21">
    <source>
        <dbReference type="EMBL" id="SFN48355.1"/>
    </source>
</evidence>
<dbReference type="Gene3D" id="6.10.340.10">
    <property type="match status" value="1"/>
</dbReference>
<keyword evidence="14" id="KW-0902">Two-component regulatory system</keyword>
<keyword evidence="9" id="KW-0597">Phosphoprotein</keyword>
<dbReference type="CDD" id="cd06225">
    <property type="entry name" value="HAMP"/>
    <property type="match status" value="1"/>
</dbReference>
<reference evidence="21 22" key="1">
    <citation type="submission" date="2016-10" db="EMBL/GenBank/DDBJ databases">
        <authorList>
            <person name="de Groot N.N."/>
        </authorList>
    </citation>
    <scope>NUCLEOTIDE SEQUENCE [LARGE SCALE GENOMIC DNA]</scope>
    <source>
        <strain evidence="21 22">CGMCC 1.7659</strain>
    </source>
</reference>
<dbReference type="GO" id="GO:0000155">
    <property type="term" value="F:phosphorelay sensor kinase activity"/>
    <property type="evidence" value="ECO:0007669"/>
    <property type="project" value="InterPro"/>
</dbReference>
<keyword evidence="13" id="KW-0408">Iron</keyword>
<protein>
    <recommendedName>
        <fullName evidence="6">Oxygen sensor histidine kinase NreB</fullName>
        <ecNumber evidence="5">2.7.13.3</ecNumber>
    </recommendedName>
    <alternativeName>
        <fullName evidence="17">Nitrogen regulation protein B</fullName>
    </alternativeName>
</protein>
<dbReference type="PRINTS" id="PR00344">
    <property type="entry name" value="BCTRLSENSOR"/>
</dbReference>
<dbReference type="InterPro" id="IPR005467">
    <property type="entry name" value="His_kinase_dom"/>
</dbReference>
<comment type="catalytic activity">
    <reaction evidence="1">
        <text>ATP + protein L-histidine = ADP + protein N-phospho-L-histidine.</text>
        <dbReference type="EC" id="2.7.13.3"/>
    </reaction>
</comment>
<keyword evidence="18" id="KW-1133">Transmembrane helix</keyword>
<evidence type="ECO:0000256" key="4">
    <source>
        <dbReference type="ARBA" id="ARBA00004496"/>
    </source>
</evidence>
<evidence type="ECO:0000256" key="11">
    <source>
        <dbReference type="ARBA" id="ARBA00022723"/>
    </source>
</evidence>
<keyword evidence="10" id="KW-0808">Transferase</keyword>
<dbReference type="Pfam" id="PF02518">
    <property type="entry name" value="HATPase_c"/>
    <property type="match status" value="1"/>
</dbReference>
<evidence type="ECO:0000256" key="17">
    <source>
        <dbReference type="ARBA" id="ARBA00030800"/>
    </source>
</evidence>
<keyword evidence="8" id="KW-0963">Cytoplasm</keyword>
<dbReference type="AlphaFoldDB" id="A0A1I4ZDK1"/>
<sequence length="484" mass="53202">MTVFRPRLRGLVSKLALFYVLLSLPTLIVVESAILIYEFQRFTSGVRASSLDHAAQRGARELSGLWPHLRGTGTEDTTALQLWLDAWILRLQQPHGGLTPDESYVLLELTEVPLGAAIVGADSRVLAQSGGDANWLLDLPTRDEVARARQARDRSAIELSGSSDSYTIQRVLVPLEGAAGQTGEFLFIELRVPSPWRHLLFDTSFESPTVFAFLIVFGLASSIFLAAWVTRRLSHIARAATAWSRGDFSNRIDDRSGDEIGGLSRMLDGMALDLRSLLRSRAQLATLAERQRLARDLHDTVKQKAFALNLQLATVRRMLGDSAGGSRLEPAQRLTQQIQQELGQILDEMRASDAELPFAERVRMRANDWAHTSGASLGFAIDDIPSLAPADEDSLLRVVDEALSNVLRHSGAQHVDLSLRRTAERVSLVIADNGHGASDESGGGMGLRNMRERVEALPGGRFDFESSPGRGARVTVSFRIEEPR</sequence>
<dbReference type="EMBL" id="FOVF01000025">
    <property type="protein sequence ID" value="SFN48355.1"/>
    <property type="molecule type" value="Genomic_DNA"/>
</dbReference>
<evidence type="ECO:0000256" key="18">
    <source>
        <dbReference type="SAM" id="Phobius"/>
    </source>
</evidence>
<dbReference type="Proteomes" id="UP000198575">
    <property type="component" value="Unassembled WGS sequence"/>
</dbReference>
<feature type="domain" description="HAMP" evidence="20">
    <location>
        <begin position="227"/>
        <end position="279"/>
    </location>
</feature>
<gene>
    <name evidence="21" type="ORF">SAMN05216289_1252</name>
</gene>
<dbReference type="STRING" id="578942.SAMN05216289_1252"/>
<evidence type="ECO:0000256" key="2">
    <source>
        <dbReference type="ARBA" id="ARBA00001966"/>
    </source>
</evidence>
<dbReference type="GO" id="GO:0005737">
    <property type="term" value="C:cytoplasm"/>
    <property type="evidence" value="ECO:0007669"/>
    <property type="project" value="UniProtKB-SubCell"/>
</dbReference>
<dbReference type="OrthoDB" id="9797605at2"/>
<dbReference type="Gene3D" id="3.30.565.10">
    <property type="entry name" value="Histidine kinase-like ATPase, C-terminal domain"/>
    <property type="match status" value="1"/>
</dbReference>
<dbReference type="InterPro" id="IPR036890">
    <property type="entry name" value="HATPase_C_sf"/>
</dbReference>
<dbReference type="PROSITE" id="PS50109">
    <property type="entry name" value="HIS_KIN"/>
    <property type="match status" value="1"/>
</dbReference>
<evidence type="ECO:0000256" key="9">
    <source>
        <dbReference type="ARBA" id="ARBA00022553"/>
    </source>
</evidence>
<evidence type="ECO:0000256" key="3">
    <source>
        <dbReference type="ARBA" id="ARBA00004370"/>
    </source>
</evidence>
<dbReference type="SUPFAM" id="SSF55874">
    <property type="entry name" value="ATPase domain of HSP90 chaperone/DNA topoisomerase II/histidine kinase"/>
    <property type="match status" value="1"/>
</dbReference>
<evidence type="ECO:0000256" key="7">
    <source>
        <dbReference type="ARBA" id="ARBA00022485"/>
    </source>
</evidence>
<evidence type="ECO:0000256" key="6">
    <source>
        <dbReference type="ARBA" id="ARBA00017322"/>
    </source>
</evidence>
<comment type="function">
    <text evidence="16">Member of the two-component regulatory system NreB/NreC involved in the control of dissimilatory nitrate/nitrite reduction in response to oxygen. NreB functions as a direct oxygen sensor histidine kinase which is autophosphorylated, in the absence of oxygen, probably at the conserved histidine residue, and transfers its phosphate group probably to a conserved aspartate residue of NreC. NreB/NreC activates the expression of the nitrate (narGHJI) and nitrite (nir) reductase operons, as well as the putative nitrate transporter gene narT.</text>
</comment>
<feature type="domain" description="Histidine kinase" evidence="19">
    <location>
        <begin position="390"/>
        <end position="482"/>
    </location>
</feature>
<evidence type="ECO:0000256" key="13">
    <source>
        <dbReference type="ARBA" id="ARBA00023004"/>
    </source>
</evidence>
<evidence type="ECO:0000256" key="5">
    <source>
        <dbReference type="ARBA" id="ARBA00012438"/>
    </source>
</evidence>
<dbReference type="InterPro" id="IPR003660">
    <property type="entry name" value="HAMP_dom"/>
</dbReference>
<evidence type="ECO:0000259" key="19">
    <source>
        <dbReference type="PROSITE" id="PS50109"/>
    </source>
</evidence>
<dbReference type="Pfam" id="PF00672">
    <property type="entry name" value="HAMP"/>
    <property type="match status" value="1"/>
</dbReference>
<dbReference type="SMART" id="SM00304">
    <property type="entry name" value="HAMP"/>
    <property type="match status" value="1"/>
</dbReference>
<proteinExistence type="predicted"/>
<dbReference type="SUPFAM" id="SSF158472">
    <property type="entry name" value="HAMP domain-like"/>
    <property type="match status" value="1"/>
</dbReference>
<dbReference type="InterPro" id="IPR003594">
    <property type="entry name" value="HATPase_dom"/>
</dbReference>
<dbReference type="GO" id="GO:0051539">
    <property type="term" value="F:4 iron, 4 sulfur cluster binding"/>
    <property type="evidence" value="ECO:0007669"/>
    <property type="project" value="UniProtKB-KW"/>
</dbReference>
<dbReference type="GO" id="GO:0046872">
    <property type="term" value="F:metal ion binding"/>
    <property type="evidence" value="ECO:0007669"/>
    <property type="project" value="UniProtKB-KW"/>
</dbReference>
<dbReference type="Pfam" id="PF07730">
    <property type="entry name" value="HisKA_3"/>
    <property type="match status" value="1"/>
</dbReference>
<dbReference type="SMART" id="SM00387">
    <property type="entry name" value="HATPase_c"/>
    <property type="match status" value="1"/>
</dbReference>
<name>A0A1I4ZDK1_9GAMM</name>
<dbReference type="PROSITE" id="PS50885">
    <property type="entry name" value="HAMP"/>
    <property type="match status" value="1"/>
</dbReference>
<organism evidence="21 22">
    <name type="scientific">Dokdonella immobilis</name>
    <dbReference type="NCBI Taxonomy" id="578942"/>
    <lineage>
        <taxon>Bacteria</taxon>
        <taxon>Pseudomonadati</taxon>
        <taxon>Pseudomonadota</taxon>
        <taxon>Gammaproteobacteria</taxon>
        <taxon>Lysobacterales</taxon>
        <taxon>Rhodanobacteraceae</taxon>
        <taxon>Dokdonella</taxon>
    </lineage>
</organism>
<dbReference type="InterPro" id="IPR004358">
    <property type="entry name" value="Sig_transdc_His_kin-like_C"/>
</dbReference>
<evidence type="ECO:0000256" key="8">
    <source>
        <dbReference type="ARBA" id="ARBA00022490"/>
    </source>
</evidence>
<evidence type="ECO:0000256" key="16">
    <source>
        <dbReference type="ARBA" id="ARBA00024827"/>
    </source>
</evidence>
<keyword evidence="18" id="KW-0472">Membrane</keyword>
<keyword evidence="7" id="KW-0004">4Fe-4S</keyword>
<dbReference type="PANTHER" id="PTHR24421">
    <property type="entry name" value="NITRATE/NITRITE SENSOR PROTEIN NARX-RELATED"/>
    <property type="match status" value="1"/>
</dbReference>
<feature type="transmembrane region" description="Helical" evidence="18">
    <location>
        <begin position="210"/>
        <end position="229"/>
    </location>
</feature>
<comment type="subcellular location">
    <subcellularLocation>
        <location evidence="4">Cytoplasm</location>
    </subcellularLocation>
    <subcellularLocation>
        <location evidence="3">Membrane</location>
    </subcellularLocation>
</comment>
<evidence type="ECO:0000256" key="10">
    <source>
        <dbReference type="ARBA" id="ARBA00022679"/>
    </source>
</evidence>
<evidence type="ECO:0000259" key="20">
    <source>
        <dbReference type="PROSITE" id="PS50885"/>
    </source>
</evidence>
<dbReference type="InterPro" id="IPR011712">
    <property type="entry name" value="Sig_transdc_His_kin_sub3_dim/P"/>
</dbReference>
<keyword evidence="22" id="KW-1185">Reference proteome</keyword>
<evidence type="ECO:0000256" key="12">
    <source>
        <dbReference type="ARBA" id="ARBA00022777"/>
    </source>
</evidence>
<keyword evidence="12 21" id="KW-0418">Kinase</keyword>
<dbReference type="GO" id="GO:0046983">
    <property type="term" value="F:protein dimerization activity"/>
    <property type="evidence" value="ECO:0007669"/>
    <property type="project" value="InterPro"/>
</dbReference>